<accession>A0A136A527</accession>
<feature type="region of interest" description="Disordered" evidence="1">
    <location>
        <begin position="201"/>
        <end position="220"/>
    </location>
</feature>
<dbReference type="OrthoDB" id="5450709at2"/>
<evidence type="ECO:0000256" key="1">
    <source>
        <dbReference type="SAM" id="MobiDB-lite"/>
    </source>
</evidence>
<evidence type="ECO:0000256" key="2">
    <source>
        <dbReference type="SAM" id="SignalP"/>
    </source>
</evidence>
<dbReference type="SUPFAM" id="SSF56935">
    <property type="entry name" value="Porins"/>
    <property type="match status" value="1"/>
</dbReference>
<sequence>MQLSHKPINISAVLATATCALLGVTAAQAEENTELWKFDTALMYYGETDRVTAVEGVIAATKDFGDEHIFSGKLTIDGLTGASATGAVAQPTAQTFTRPSGNGNYEIAAGETPLDDTFHDTRLQLNAQWTQPIAQDLRASGGLQFSNEYDYLSFALNGSLAYDLNQKNTTLSLGLSYALDTIKPEGGIPLALATVAFNPNPEQEDSTEFEDNYNSTRATDSDSKNTLDVMLGLTQVINRRLLMQFNYGLSTVDGYTNDPFKYLSVVDEQGLTQSLVYENRPDTRTRHSFYWQTKYAMDFGVADISYRFATDDWKIDSHTIDSRLRINLSDTTYIQPHFRYYQQAAAEFFQPFMQEGETLPEFASADYRLGEMTAYTLGLKYGMELDNGDELSFRLEYYQQSPKNAGFDEPGVLQDMELYPTVKAVIAQVSYRF</sequence>
<keyword evidence="2" id="KW-0732">Signal</keyword>
<comment type="caution">
    <text evidence="3">The sequence shown here is derived from an EMBL/GenBank/DDBJ whole genome shotgun (WGS) entry which is preliminary data.</text>
</comment>
<protein>
    <recommendedName>
        <fullName evidence="5">DUF3570 domain-containing protein</fullName>
    </recommendedName>
</protein>
<dbReference type="Proteomes" id="UP000070299">
    <property type="component" value="Unassembled WGS sequence"/>
</dbReference>
<dbReference type="STRING" id="1799789.AX660_10235"/>
<evidence type="ECO:0000313" key="4">
    <source>
        <dbReference type="Proteomes" id="UP000070299"/>
    </source>
</evidence>
<keyword evidence="4" id="KW-1185">Reference proteome</keyword>
<evidence type="ECO:0000313" key="3">
    <source>
        <dbReference type="EMBL" id="KXI30345.1"/>
    </source>
</evidence>
<feature type="chain" id="PRO_5007469439" description="DUF3570 domain-containing protein" evidence="2">
    <location>
        <begin position="30"/>
        <end position="433"/>
    </location>
</feature>
<feature type="signal peptide" evidence="2">
    <location>
        <begin position="1"/>
        <end position="29"/>
    </location>
</feature>
<organism evidence="3 4">
    <name type="scientific">Paraglaciecola hydrolytica</name>
    <dbReference type="NCBI Taxonomy" id="1799789"/>
    <lineage>
        <taxon>Bacteria</taxon>
        <taxon>Pseudomonadati</taxon>
        <taxon>Pseudomonadota</taxon>
        <taxon>Gammaproteobacteria</taxon>
        <taxon>Alteromonadales</taxon>
        <taxon>Alteromonadaceae</taxon>
        <taxon>Paraglaciecola</taxon>
    </lineage>
</organism>
<dbReference type="InterPro" id="IPR021953">
    <property type="entry name" value="DUF3570"/>
</dbReference>
<dbReference type="EMBL" id="LSNE01000003">
    <property type="protein sequence ID" value="KXI30345.1"/>
    <property type="molecule type" value="Genomic_DNA"/>
</dbReference>
<name>A0A136A527_9ALTE</name>
<dbReference type="AlphaFoldDB" id="A0A136A527"/>
<feature type="compositionally biased region" description="Acidic residues" evidence="1">
    <location>
        <begin position="202"/>
        <end position="211"/>
    </location>
</feature>
<dbReference type="RefSeq" id="WP_068374610.1">
    <property type="nucleotide sequence ID" value="NZ_LSNE01000003.1"/>
</dbReference>
<reference evidence="4" key="1">
    <citation type="submission" date="2016-02" db="EMBL/GenBank/DDBJ databases">
        <authorList>
            <person name="Schultz-Johansen M."/>
            <person name="Glaring M.A."/>
            <person name="Bech P.K."/>
            <person name="Stougaard P."/>
        </authorList>
    </citation>
    <scope>NUCLEOTIDE SEQUENCE [LARGE SCALE GENOMIC DNA]</scope>
    <source>
        <strain evidence="4">S66</strain>
    </source>
</reference>
<evidence type="ECO:0008006" key="5">
    <source>
        <dbReference type="Google" id="ProtNLM"/>
    </source>
</evidence>
<gene>
    <name evidence="3" type="ORF">AX660_10235</name>
</gene>
<dbReference type="Pfam" id="PF12094">
    <property type="entry name" value="DUF3570"/>
    <property type="match status" value="1"/>
</dbReference>
<proteinExistence type="predicted"/>